<keyword evidence="1" id="KW-0812">Transmembrane</keyword>
<reference evidence="3" key="1">
    <citation type="submission" date="2019-03" db="EMBL/GenBank/DDBJ databases">
        <title>Snf2 controls pulcherriminic acid biosynthesis and connects pigmentation and antifungal activity of the yeast Metschnikowia pulcherrima.</title>
        <authorList>
            <person name="Gore-Lloyd D."/>
            <person name="Sumann I."/>
            <person name="Brachmann A.O."/>
            <person name="Schneeberger K."/>
            <person name="Ortiz-Merino R.A."/>
            <person name="Moreno-Beltran M."/>
            <person name="Schlaefli M."/>
            <person name="Kirner P."/>
            <person name="Santos Kron A."/>
            <person name="Wolfe K.H."/>
            <person name="Piel J."/>
            <person name="Ahrens C.H."/>
            <person name="Henk D."/>
            <person name="Freimoser F.M."/>
        </authorList>
    </citation>
    <scope>NUCLEOTIDE SEQUENCE [LARGE SCALE GENOMIC DNA]</scope>
    <source>
        <strain evidence="3">APC 1.2</strain>
    </source>
</reference>
<name>A0A4V1ADH6_9ASCO</name>
<dbReference type="AlphaFoldDB" id="A0A4V1ADH6"/>
<keyword evidence="3" id="KW-1185">Reference proteome</keyword>
<protein>
    <submittedName>
        <fullName evidence="2">Uncharacterized protein</fullName>
    </submittedName>
</protein>
<keyword evidence="1" id="KW-1133">Transmembrane helix</keyword>
<gene>
    <name evidence="2" type="ORF">METSCH_A03680</name>
</gene>
<evidence type="ECO:0000256" key="1">
    <source>
        <dbReference type="SAM" id="Phobius"/>
    </source>
</evidence>
<organism evidence="2 3">
    <name type="scientific">Metschnikowia aff. pulcherrima</name>
    <dbReference type="NCBI Taxonomy" id="2163413"/>
    <lineage>
        <taxon>Eukaryota</taxon>
        <taxon>Fungi</taxon>
        <taxon>Dikarya</taxon>
        <taxon>Ascomycota</taxon>
        <taxon>Saccharomycotina</taxon>
        <taxon>Pichiomycetes</taxon>
        <taxon>Metschnikowiaceae</taxon>
        <taxon>Metschnikowia</taxon>
    </lineage>
</organism>
<accession>A0A4V1ADH6</accession>
<feature type="transmembrane region" description="Helical" evidence="1">
    <location>
        <begin position="12"/>
        <end position="29"/>
    </location>
</feature>
<evidence type="ECO:0000313" key="2">
    <source>
        <dbReference type="EMBL" id="QBM85743.1"/>
    </source>
</evidence>
<keyword evidence="1" id="KW-0472">Membrane</keyword>
<dbReference type="EMBL" id="CP034456">
    <property type="protein sequence ID" value="QBM85743.1"/>
    <property type="molecule type" value="Genomic_DNA"/>
</dbReference>
<dbReference type="Proteomes" id="UP000292447">
    <property type="component" value="Chromosome I"/>
</dbReference>
<evidence type="ECO:0000313" key="3">
    <source>
        <dbReference type="Proteomes" id="UP000292447"/>
    </source>
</evidence>
<sequence>MALQLKKNKFRLSTAATGALVLGAGYIILKTFPHLKTSLLSRLYGETSEEEDENEIVQLNEDEEIATEETTESLILEKKIPADTLKWSDATLRSYLAEVSTPHHSQSLIEVSNVRRKN</sequence>
<proteinExistence type="predicted"/>